<dbReference type="RefSeq" id="WP_146251426.1">
    <property type="nucleotide sequence ID" value="NZ_QJKF01000026.1"/>
</dbReference>
<keyword evidence="2" id="KW-1185">Reference proteome</keyword>
<name>A0A318JP09_9NOCA</name>
<proteinExistence type="predicted"/>
<accession>A0A318JP09</accession>
<comment type="caution">
    <text evidence="1">The sequence shown here is derived from an EMBL/GenBank/DDBJ whole genome shotgun (WGS) entry which is preliminary data.</text>
</comment>
<evidence type="ECO:0000313" key="2">
    <source>
        <dbReference type="Proteomes" id="UP000247569"/>
    </source>
</evidence>
<reference evidence="1 2" key="1">
    <citation type="submission" date="2018-05" db="EMBL/GenBank/DDBJ databases">
        <title>Genomic Encyclopedia of Type Strains, Phase IV (KMG-IV): sequencing the most valuable type-strain genomes for metagenomic binning, comparative biology and taxonomic classification.</title>
        <authorList>
            <person name="Goeker M."/>
        </authorList>
    </citation>
    <scope>NUCLEOTIDE SEQUENCE [LARGE SCALE GENOMIC DNA]</scope>
    <source>
        <strain evidence="1 2">DSM 44704</strain>
    </source>
</reference>
<dbReference type="OrthoDB" id="4640272at2"/>
<protein>
    <submittedName>
        <fullName evidence="1">Uncharacterized protein</fullName>
    </submittedName>
</protein>
<sequence length="215" mass="24181">MSRTATSTFERHRRAVRAGYGLRRKHTATADDVWELYAPRGGRAVVCGSPEQVDEWLAQQPAPQDDPRWLAWCECVTERADHVRDTMLHGIENPWGPEGLAAAERATLALLPNVKAFLHLDHRRTVEDIASYLGEVFRRRFGGRWVNQPHQDVWGVGYGPVVVLDVIDMPIEAHMLVLEAVIERCGRSWAQTWALCEKPAAYTSAAQAFGIGEWA</sequence>
<dbReference type="EMBL" id="QJKF01000026">
    <property type="protein sequence ID" value="PXX53957.1"/>
    <property type="molecule type" value="Genomic_DNA"/>
</dbReference>
<dbReference type="AlphaFoldDB" id="A0A318JP09"/>
<dbReference type="Proteomes" id="UP000247569">
    <property type="component" value="Unassembled WGS sequence"/>
</dbReference>
<evidence type="ECO:0000313" key="1">
    <source>
        <dbReference type="EMBL" id="PXX53957.1"/>
    </source>
</evidence>
<gene>
    <name evidence="1" type="ORF">DFR70_12678</name>
</gene>
<organism evidence="1 2">
    <name type="scientific">Nocardia tenerifensis</name>
    <dbReference type="NCBI Taxonomy" id="228006"/>
    <lineage>
        <taxon>Bacteria</taxon>
        <taxon>Bacillati</taxon>
        <taxon>Actinomycetota</taxon>
        <taxon>Actinomycetes</taxon>
        <taxon>Mycobacteriales</taxon>
        <taxon>Nocardiaceae</taxon>
        <taxon>Nocardia</taxon>
    </lineage>
</organism>